<comment type="caution">
    <text evidence="1">The sequence shown here is derived from an EMBL/GenBank/DDBJ whole genome shotgun (WGS) entry which is preliminary data.</text>
</comment>
<dbReference type="EMBL" id="CAKASE010000046">
    <property type="protein sequence ID" value="CAG9560995.1"/>
    <property type="molecule type" value="Genomic_DNA"/>
</dbReference>
<dbReference type="OrthoDB" id="6946305at2759"/>
<gene>
    <name evidence="1" type="ORF">DCHRY22_LOCUS2577</name>
</gene>
<evidence type="ECO:0000313" key="1">
    <source>
        <dbReference type="EMBL" id="CAG9560995.1"/>
    </source>
</evidence>
<dbReference type="Proteomes" id="UP000789524">
    <property type="component" value="Unassembled WGS sequence"/>
</dbReference>
<evidence type="ECO:0000313" key="2">
    <source>
        <dbReference type="Proteomes" id="UP000789524"/>
    </source>
</evidence>
<dbReference type="AlphaFoldDB" id="A0A8J2VZG3"/>
<reference evidence="1" key="1">
    <citation type="submission" date="2021-09" db="EMBL/GenBank/DDBJ databases">
        <authorList>
            <person name="Martin H S."/>
        </authorList>
    </citation>
    <scope>NUCLEOTIDE SEQUENCE</scope>
</reference>
<sequence>MPRVGEIGAVPTCAFRFLQSEQLTPIGFYQLISSVKVETMEGGSGVTIMLHKYFLIFLRYLEGASLWNSASLNSHLVVRSREIIDNNGNSIHVLHFFDRDPRRPITTYQDGQSRLRDSIDQCGLRIYVMSSPGSHNGNTISQYWHRFMLRRIAFARGNPIVIYRLPVKCGRFIGCGAAPRDDLVSLVHYDKYHLVLYHLSSELTPRGQVKFK</sequence>
<protein>
    <submittedName>
        <fullName evidence="1">(African queen) hypothetical protein</fullName>
    </submittedName>
</protein>
<name>A0A8J2VZG3_9NEOP</name>
<proteinExistence type="predicted"/>
<organism evidence="1 2">
    <name type="scientific">Danaus chrysippus</name>
    <name type="common">African queen</name>
    <dbReference type="NCBI Taxonomy" id="151541"/>
    <lineage>
        <taxon>Eukaryota</taxon>
        <taxon>Metazoa</taxon>
        <taxon>Ecdysozoa</taxon>
        <taxon>Arthropoda</taxon>
        <taxon>Hexapoda</taxon>
        <taxon>Insecta</taxon>
        <taxon>Pterygota</taxon>
        <taxon>Neoptera</taxon>
        <taxon>Endopterygota</taxon>
        <taxon>Lepidoptera</taxon>
        <taxon>Glossata</taxon>
        <taxon>Ditrysia</taxon>
        <taxon>Papilionoidea</taxon>
        <taxon>Nymphalidae</taxon>
        <taxon>Danainae</taxon>
        <taxon>Danaini</taxon>
        <taxon>Danaina</taxon>
        <taxon>Danaus</taxon>
        <taxon>Anosia</taxon>
    </lineage>
</organism>
<keyword evidence="2" id="KW-1185">Reference proteome</keyword>
<accession>A0A8J2VZG3</accession>